<accession>Q4T988</accession>
<dbReference type="GO" id="GO:0070628">
    <property type="term" value="F:proteasome binding"/>
    <property type="evidence" value="ECO:0007669"/>
    <property type="project" value="InterPro"/>
</dbReference>
<evidence type="ECO:0000259" key="2">
    <source>
        <dbReference type="Pfam" id="PF16507"/>
    </source>
</evidence>
<dbReference type="KEGG" id="tng:GSTEN00004873G001"/>
<feature type="compositionally biased region" description="Basic and acidic residues" evidence="1">
    <location>
        <begin position="630"/>
        <end position="646"/>
    </location>
</feature>
<feature type="compositionally biased region" description="Gly residues" evidence="1">
    <location>
        <begin position="311"/>
        <end position="327"/>
    </location>
</feature>
<organism evidence="4">
    <name type="scientific">Tetraodon nigroviridis</name>
    <name type="common">Spotted green pufferfish</name>
    <name type="synonym">Chelonodon nigroviridis</name>
    <dbReference type="NCBI Taxonomy" id="99883"/>
    <lineage>
        <taxon>Eukaryota</taxon>
        <taxon>Metazoa</taxon>
        <taxon>Chordata</taxon>
        <taxon>Craniata</taxon>
        <taxon>Vertebrata</taxon>
        <taxon>Euteleostomi</taxon>
        <taxon>Actinopterygii</taxon>
        <taxon>Neopterygii</taxon>
        <taxon>Teleostei</taxon>
        <taxon>Neoteleostei</taxon>
        <taxon>Acanthomorphata</taxon>
        <taxon>Eupercaria</taxon>
        <taxon>Tetraodontiformes</taxon>
        <taxon>Tetradontoidea</taxon>
        <taxon>Tetraodontidae</taxon>
        <taxon>Tetraodon</taxon>
    </lineage>
</organism>
<dbReference type="Pfam" id="PF16507">
    <property type="entry name" value="HEAT_PSME4_mid"/>
    <property type="match status" value="1"/>
</dbReference>
<dbReference type="InterPro" id="IPR032430">
    <property type="entry name" value="Blm10_mid"/>
</dbReference>
<protein>
    <submittedName>
        <fullName evidence="4">(spotted green pufferfish) hypothetical protein</fullName>
    </submittedName>
</protein>
<feature type="domain" description="Proteasome activator Blm10 middle HEAT repeats region" evidence="2">
    <location>
        <begin position="9"/>
        <end position="165"/>
    </location>
</feature>
<feature type="region of interest" description="Disordered" evidence="1">
    <location>
        <begin position="271"/>
        <end position="357"/>
    </location>
</feature>
<dbReference type="PANTHER" id="PTHR32170">
    <property type="entry name" value="PROTEASOME ACTIVATOR COMPLEX SUBUNIT 4"/>
    <property type="match status" value="1"/>
</dbReference>
<feature type="region of interest" description="Disordered" evidence="1">
    <location>
        <begin position="667"/>
        <end position="730"/>
    </location>
</feature>
<dbReference type="GO" id="GO:0010499">
    <property type="term" value="P:proteasomal ubiquitin-independent protein catabolic process"/>
    <property type="evidence" value="ECO:0007669"/>
    <property type="project" value="TreeGrafter"/>
</dbReference>
<dbReference type="PANTHER" id="PTHR32170:SF3">
    <property type="entry name" value="PROTEASOME ACTIVATOR COMPLEX SUBUNIT 4"/>
    <property type="match status" value="1"/>
</dbReference>
<sequence length="900" mass="99160">MGSFRVRRKLDKELLWNLQLLSEVTRVDGEQLLKYRGELERVLSVCVRLRCKRAYALACSLLEHLLRSLSHIYPTEYRSTAGGFHAQLPIRDWGRAGDLAALDVRWHVPGPEEQDWVFQLLSRLLQPELEHIQAHASGGQPMSREELLQSLAVVQHCMLGAGSLLPPLEGAPVPDLVSSLVDLGETKLHIGVEYDGCRDDHRASICRSMRLLLRHVLEHSEDDTKSLFVIIQILSDVLFFRGIHRREFDSRWRSFTLVKKSLENRVSLDAGPAWTGVDEDSPACPAAPREEAAHPRSPHRPRAAAARDAEAGGGGVRIQGGAPGAAGGPAAALHQHLQPGGSPNQSHQSHQSVPTSQHLWLQVRSRAQTLLASALATFSFAYRDVVPRILQLLSPQHADGTQHQFKGALYCLLALHGSPLHAGGRDWDCVGQVWPALVRCGLSPVVSLDKPSLAHLLDDIIDRIHRQHHTVGIYFTVSGAAPSGNTRSWSTTCWTVWRTESCRSTAGPGHVTTLTCPTCLSSSLLFQALEVRVHGCRPTGAAAARRPPAAPRRRALLHPEPHARLHPHTQGVCVRVCVHVCVCVRVCVCVCVCVGGGGGGQEQGGNRFFNQQVAILAMGAILKQQKRPLKKGEVKPSKISEPGEHTHRAHTCADVSVRESCCWLSSRRRPGRGRCDCGRPPGQPLAAVRQQPAAAEPRSLEEADVRGEDPPGLQPLAPTTAAPLTESRRSDLRRHEARRWSLSSSQTGSSWSSCWLFCVWRRGRAETPSTLAASASSRSRLLPSDWLGGGAQLNWLPSDWQGLFRNYGDAFLPLLWPHLERLADSPQESWQRCVCEITAGLIRGSKLWSFSKVDRLWKGLCPLIRRALSNITMETYTDWGTCIATACVRNLDQLLSVLPW</sequence>
<dbReference type="GO" id="GO:0005634">
    <property type="term" value="C:nucleus"/>
    <property type="evidence" value="ECO:0007669"/>
    <property type="project" value="TreeGrafter"/>
</dbReference>
<comment type="caution">
    <text evidence="4">The sequence shown here is derived from an EMBL/GenBank/DDBJ whole genome shotgun (WGS) entry which is preliminary data.</text>
</comment>
<reference evidence="4" key="2">
    <citation type="submission" date="2004-02" db="EMBL/GenBank/DDBJ databases">
        <authorList>
            <consortium name="Genoscope"/>
            <consortium name="Whitehead Institute Centre for Genome Research"/>
        </authorList>
    </citation>
    <scope>NUCLEOTIDE SEQUENCE</scope>
</reference>
<dbReference type="GO" id="GO:0005829">
    <property type="term" value="C:cytosol"/>
    <property type="evidence" value="ECO:0007669"/>
    <property type="project" value="TreeGrafter"/>
</dbReference>
<gene>
    <name evidence="4" type="ORF">GSTENG00004873001</name>
</gene>
<feature type="compositionally biased region" description="Polar residues" evidence="1">
    <location>
        <begin position="341"/>
        <end position="357"/>
    </location>
</feature>
<dbReference type="EMBL" id="CAAE01007630">
    <property type="protein sequence ID" value="CAF90544.1"/>
    <property type="molecule type" value="Genomic_DNA"/>
</dbReference>
<dbReference type="OrthoDB" id="17907at2759"/>
<evidence type="ECO:0000259" key="3">
    <source>
        <dbReference type="Pfam" id="PF23096"/>
    </source>
</evidence>
<dbReference type="AlphaFoldDB" id="Q4T988"/>
<dbReference type="GO" id="GO:1990111">
    <property type="term" value="C:spermatoproteasome complex"/>
    <property type="evidence" value="ECO:0007669"/>
    <property type="project" value="TreeGrafter"/>
</dbReference>
<dbReference type="InterPro" id="IPR055455">
    <property type="entry name" value="HEAT_PSME4"/>
</dbReference>
<dbReference type="Pfam" id="PF23096">
    <property type="entry name" value="HEAT_PSME4"/>
    <property type="match status" value="1"/>
</dbReference>
<feature type="region of interest" description="Disordered" evidence="1">
    <location>
        <begin position="626"/>
        <end position="649"/>
    </location>
</feature>
<reference evidence="4" key="1">
    <citation type="journal article" date="2004" name="Nature">
        <title>Genome duplication in the teleost fish Tetraodon nigroviridis reveals the early vertebrate proto-karyotype.</title>
        <authorList>
            <person name="Jaillon O."/>
            <person name="Aury J.-M."/>
            <person name="Brunet F."/>
            <person name="Petit J.-L."/>
            <person name="Stange-Thomann N."/>
            <person name="Mauceli E."/>
            <person name="Bouneau L."/>
            <person name="Fischer C."/>
            <person name="Ozouf-Costaz C."/>
            <person name="Bernot A."/>
            <person name="Nicaud S."/>
            <person name="Jaffe D."/>
            <person name="Fisher S."/>
            <person name="Lutfalla G."/>
            <person name="Dossat C."/>
            <person name="Segurens B."/>
            <person name="Dasilva C."/>
            <person name="Salanoubat M."/>
            <person name="Levy M."/>
            <person name="Boudet N."/>
            <person name="Castellano S."/>
            <person name="Anthouard V."/>
            <person name="Jubin C."/>
            <person name="Castelli V."/>
            <person name="Katinka M."/>
            <person name="Vacherie B."/>
            <person name="Biemont C."/>
            <person name="Skalli Z."/>
            <person name="Cattolico L."/>
            <person name="Poulain J."/>
            <person name="De Berardinis V."/>
            <person name="Cruaud C."/>
            <person name="Duprat S."/>
            <person name="Brottier P."/>
            <person name="Coutanceau J.-P."/>
            <person name="Gouzy J."/>
            <person name="Parra G."/>
            <person name="Lardier G."/>
            <person name="Chapple C."/>
            <person name="McKernan K.J."/>
            <person name="McEwan P."/>
            <person name="Bosak S."/>
            <person name="Kellis M."/>
            <person name="Volff J.-N."/>
            <person name="Guigo R."/>
            <person name="Zody M.C."/>
            <person name="Mesirov J."/>
            <person name="Lindblad-Toh K."/>
            <person name="Birren B."/>
            <person name="Nusbaum C."/>
            <person name="Kahn D."/>
            <person name="Robinson-Rechavi M."/>
            <person name="Laudet V."/>
            <person name="Schachter V."/>
            <person name="Quetier F."/>
            <person name="Saurin W."/>
            <person name="Scarpelli C."/>
            <person name="Wincker P."/>
            <person name="Lander E.S."/>
            <person name="Weissenbach J."/>
            <person name="Roest Crollius H."/>
        </authorList>
    </citation>
    <scope>NUCLEOTIDE SEQUENCE [LARGE SCALE GENOMIC DNA]</scope>
</reference>
<dbReference type="InterPro" id="IPR035309">
    <property type="entry name" value="PSME4"/>
</dbReference>
<feature type="domain" description="Proteasome activator complex subunit 4-like HEAT repeat-like" evidence="3">
    <location>
        <begin position="802"/>
        <end position="886"/>
    </location>
</feature>
<feature type="compositionally biased region" description="Basic and acidic residues" evidence="1">
    <location>
        <begin position="698"/>
        <end position="709"/>
    </location>
</feature>
<name>Q4T988_TETNG</name>
<evidence type="ECO:0000256" key="1">
    <source>
        <dbReference type="SAM" id="MobiDB-lite"/>
    </source>
</evidence>
<dbReference type="GO" id="GO:0016504">
    <property type="term" value="F:peptidase activator activity"/>
    <property type="evidence" value="ECO:0007669"/>
    <property type="project" value="InterPro"/>
</dbReference>
<evidence type="ECO:0000313" key="4">
    <source>
        <dbReference type="EMBL" id="CAF90544.1"/>
    </source>
</evidence>
<proteinExistence type="predicted"/>